<gene>
    <name evidence="1" type="ORF">ECRASSUSDP1_LOCUS7929</name>
</gene>
<dbReference type="EMBL" id="CAMPGE010007741">
    <property type="protein sequence ID" value="CAI2366656.1"/>
    <property type="molecule type" value="Genomic_DNA"/>
</dbReference>
<organism evidence="1 2">
    <name type="scientific">Euplotes crassus</name>
    <dbReference type="NCBI Taxonomy" id="5936"/>
    <lineage>
        <taxon>Eukaryota</taxon>
        <taxon>Sar</taxon>
        <taxon>Alveolata</taxon>
        <taxon>Ciliophora</taxon>
        <taxon>Intramacronucleata</taxon>
        <taxon>Spirotrichea</taxon>
        <taxon>Hypotrichia</taxon>
        <taxon>Euplotida</taxon>
        <taxon>Euplotidae</taxon>
        <taxon>Moneuplotes</taxon>
    </lineage>
</organism>
<keyword evidence="2" id="KW-1185">Reference proteome</keyword>
<protein>
    <submittedName>
        <fullName evidence="1">Uncharacterized protein</fullName>
    </submittedName>
</protein>
<dbReference type="Proteomes" id="UP001295684">
    <property type="component" value="Unassembled WGS sequence"/>
</dbReference>
<accession>A0AAD1XDI7</accession>
<dbReference type="AlphaFoldDB" id="A0AAD1XDI7"/>
<sequence length="328" mass="38811">MERSSSVEVRRFRENTSVDTFTHPLPLNDAKREQNITNAIKLRESRMTKSDFYYKLDNLVSKIKDYQETFSWERRAPKRKMKLILDLSLRKSRSCEKKIRFKKKKANKEHRNSIRFTPLAPIRRNSVMKGGLLNGRHNSVMINLKSDINQAIVQARKMDMLPNHNNSNLMILEENNEIQEEQSIESKTKISCFHRRRHVKRSFVSDYHTKNMKVIEEYQSSSSTQDSIDTSYFNKPCCDTIERKVNHERIRQLSKPKKIDSFFKKEGIRNSNEKSPTNSILLKEARNMSGIYSTWRKKPLLKSDKILLAKRKLYKNRNRVHQATLAFV</sequence>
<name>A0AAD1XDI7_EUPCR</name>
<proteinExistence type="predicted"/>
<evidence type="ECO:0000313" key="2">
    <source>
        <dbReference type="Proteomes" id="UP001295684"/>
    </source>
</evidence>
<reference evidence="1" key="1">
    <citation type="submission" date="2023-07" db="EMBL/GenBank/DDBJ databases">
        <authorList>
            <consortium name="AG Swart"/>
            <person name="Singh M."/>
            <person name="Singh A."/>
            <person name="Seah K."/>
            <person name="Emmerich C."/>
        </authorList>
    </citation>
    <scope>NUCLEOTIDE SEQUENCE</scope>
    <source>
        <strain evidence="1">DP1</strain>
    </source>
</reference>
<comment type="caution">
    <text evidence="1">The sequence shown here is derived from an EMBL/GenBank/DDBJ whole genome shotgun (WGS) entry which is preliminary data.</text>
</comment>
<evidence type="ECO:0000313" key="1">
    <source>
        <dbReference type="EMBL" id="CAI2366656.1"/>
    </source>
</evidence>